<dbReference type="Proteomes" id="UP001374584">
    <property type="component" value="Unassembled WGS sequence"/>
</dbReference>
<proteinExistence type="predicted"/>
<dbReference type="AlphaFoldDB" id="A0AAN9NI49"/>
<reference evidence="1 2" key="1">
    <citation type="submission" date="2024-01" db="EMBL/GenBank/DDBJ databases">
        <title>The genomes of 5 underutilized Papilionoideae crops provide insights into root nodulation and disease resistanc.</title>
        <authorList>
            <person name="Jiang F."/>
        </authorList>
    </citation>
    <scope>NUCLEOTIDE SEQUENCE [LARGE SCALE GENOMIC DNA]</scope>
    <source>
        <strain evidence="1">JINMINGXINNONG_FW02</strain>
        <tissue evidence="1">Leaves</tissue>
    </source>
</reference>
<dbReference type="EMBL" id="JAYMYR010000003">
    <property type="protein sequence ID" value="KAK7373106.1"/>
    <property type="molecule type" value="Genomic_DNA"/>
</dbReference>
<evidence type="ECO:0000313" key="1">
    <source>
        <dbReference type="EMBL" id="KAK7373106.1"/>
    </source>
</evidence>
<organism evidence="1 2">
    <name type="scientific">Phaseolus coccineus</name>
    <name type="common">Scarlet runner bean</name>
    <name type="synonym">Phaseolus multiflorus</name>
    <dbReference type="NCBI Taxonomy" id="3886"/>
    <lineage>
        <taxon>Eukaryota</taxon>
        <taxon>Viridiplantae</taxon>
        <taxon>Streptophyta</taxon>
        <taxon>Embryophyta</taxon>
        <taxon>Tracheophyta</taxon>
        <taxon>Spermatophyta</taxon>
        <taxon>Magnoliopsida</taxon>
        <taxon>eudicotyledons</taxon>
        <taxon>Gunneridae</taxon>
        <taxon>Pentapetalae</taxon>
        <taxon>rosids</taxon>
        <taxon>fabids</taxon>
        <taxon>Fabales</taxon>
        <taxon>Fabaceae</taxon>
        <taxon>Papilionoideae</taxon>
        <taxon>50 kb inversion clade</taxon>
        <taxon>NPAAA clade</taxon>
        <taxon>indigoferoid/millettioid clade</taxon>
        <taxon>Phaseoleae</taxon>
        <taxon>Phaseolus</taxon>
    </lineage>
</organism>
<accession>A0AAN9NI49</accession>
<evidence type="ECO:0000313" key="2">
    <source>
        <dbReference type="Proteomes" id="UP001374584"/>
    </source>
</evidence>
<name>A0AAN9NI49_PHACN</name>
<comment type="caution">
    <text evidence="1">The sequence shown here is derived from an EMBL/GenBank/DDBJ whole genome shotgun (WGS) entry which is preliminary data.</text>
</comment>
<gene>
    <name evidence="1" type="ORF">VNO80_06503</name>
</gene>
<keyword evidence="2" id="KW-1185">Reference proteome</keyword>
<sequence length="149" mass="16592">MPTKTPSSTPPLPLHRPPAPLLIVVVVFDGLHNTFKVCYRVCGEALVNLELEIGIRCVSQKRRRESLGDGENEALMGDVEFDHIVLNKDDEVSLFESNDVLVIKHRFLECLLGRGDEVDKLIDVNFIIVKVVIIYRMNVVSCGTMSSGS</sequence>
<protein>
    <submittedName>
        <fullName evidence="1">Uncharacterized protein</fullName>
    </submittedName>
</protein>